<dbReference type="EMBL" id="CM001475">
    <property type="protein sequence ID" value="EIC28469.1"/>
    <property type="molecule type" value="Genomic_DNA"/>
</dbReference>
<keyword evidence="2" id="KW-1185">Reference proteome</keyword>
<evidence type="ECO:0000313" key="1">
    <source>
        <dbReference type="EMBL" id="EIC28469.1"/>
    </source>
</evidence>
<accession>H8GPK7</accession>
<name>H8GPK7_METAL</name>
<dbReference type="Proteomes" id="UP000005090">
    <property type="component" value="Chromosome"/>
</dbReference>
<gene>
    <name evidence="1" type="ORF">Metal_0624</name>
</gene>
<organism evidence="1 2">
    <name type="scientific">Methylomicrobium album BG8</name>
    <dbReference type="NCBI Taxonomy" id="686340"/>
    <lineage>
        <taxon>Bacteria</taxon>
        <taxon>Pseudomonadati</taxon>
        <taxon>Pseudomonadota</taxon>
        <taxon>Gammaproteobacteria</taxon>
        <taxon>Methylococcales</taxon>
        <taxon>Methylococcaceae</taxon>
        <taxon>Methylomicrobium</taxon>
    </lineage>
</organism>
<evidence type="ECO:0008006" key="3">
    <source>
        <dbReference type="Google" id="ProtNLM"/>
    </source>
</evidence>
<protein>
    <recommendedName>
        <fullName evidence="3">DUF2971 family protein</fullName>
    </recommendedName>
</protein>
<reference evidence="1 2" key="1">
    <citation type="journal article" date="2013" name="Genome Announc.">
        <title>Genome Sequence of the Obligate Gammaproteobacterial Methanotroph Methylomicrobium album Strain BG8.</title>
        <authorList>
            <person name="Kits K.D."/>
            <person name="Kalyuzhnaya M.G."/>
            <person name="Klotz M.G."/>
            <person name="Jetten M.S."/>
            <person name="Op den Camp H.J."/>
            <person name="Vuilleumier S."/>
            <person name="Bringel F."/>
            <person name="Dispirito A.A."/>
            <person name="Murrell J.C."/>
            <person name="Bruce D."/>
            <person name="Cheng J.F."/>
            <person name="Copeland A."/>
            <person name="Goodwin L."/>
            <person name="Hauser L."/>
            <person name="Lajus A."/>
            <person name="Land M.L."/>
            <person name="Lapidus A."/>
            <person name="Lucas S."/>
            <person name="Medigue C."/>
            <person name="Pitluck S."/>
            <person name="Woyke T."/>
            <person name="Zeytun A."/>
            <person name="Stein L.Y."/>
        </authorList>
    </citation>
    <scope>NUCLEOTIDE SEQUENCE [LARGE SCALE GENOMIC DNA]</scope>
    <source>
        <strain evidence="1 2">BG8</strain>
    </source>
</reference>
<dbReference type="HOGENOM" id="CLU_1029766_0_0_6"/>
<dbReference type="eggNOG" id="ENOG50332IA">
    <property type="taxonomic scope" value="Bacteria"/>
</dbReference>
<proteinExistence type="predicted"/>
<dbReference type="RefSeq" id="WP_005369516.1">
    <property type="nucleotide sequence ID" value="NZ_CM001475.1"/>
</dbReference>
<evidence type="ECO:0000313" key="2">
    <source>
        <dbReference type="Proteomes" id="UP000005090"/>
    </source>
</evidence>
<dbReference type="STRING" id="686340.Metal_0624"/>
<sequence length="270" mass="31003">MRPERNLEAISKVMAADLRGDSMSLRKPLYIEQNAFDIALDTPIFRIAVIDDLLDDIENKCLTHTRIGPMIWGDPAENPLLEKRFPEEVTGCELSLEPLIEDLFGVCWSLFPSATPEMWSYYSYGRESIRIQSTPKKLLEGVMDLRNPYFMLQHFIGKIEYVTEAEFDTFYEDQDFTKYLDSLGQRIVLSVLKLPDDASAEEEVRLVYRLERNQEWVKNNVKIKGDGHIAVPFCWDNVIDGIVTNCTSSTRDLLEAKLHDFGIDTALGPR</sequence>
<dbReference type="AlphaFoldDB" id="H8GPK7"/>